<proteinExistence type="inferred from homology"/>
<keyword evidence="6" id="KW-0472">Membrane</keyword>
<evidence type="ECO:0000256" key="5">
    <source>
        <dbReference type="SAM" id="MobiDB-lite"/>
    </source>
</evidence>
<dbReference type="PROSITE" id="PS00523">
    <property type="entry name" value="SULFATASE_1"/>
    <property type="match status" value="1"/>
</dbReference>
<name>A0A1X7KHS2_9FLAO</name>
<evidence type="ECO:0000259" key="7">
    <source>
        <dbReference type="Pfam" id="PF00884"/>
    </source>
</evidence>
<dbReference type="GO" id="GO:0046872">
    <property type="term" value="F:metal ion binding"/>
    <property type="evidence" value="ECO:0007669"/>
    <property type="project" value="UniProtKB-KW"/>
</dbReference>
<keyword evidence="6" id="KW-1133">Transmembrane helix</keyword>
<evidence type="ECO:0000256" key="4">
    <source>
        <dbReference type="ARBA" id="ARBA00022837"/>
    </source>
</evidence>
<evidence type="ECO:0000256" key="3">
    <source>
        <dbReference type="ARBA" id="ARBA00022801"/>
    </source>
</evidence>
<dbReference type="Proteomes" id="UP000193420">
    <property type="component" value="Unassembled WGS sequence"/>
</dbReference>
<dbReference type="InterPro" id="IPR017850">
    <property type="entry name" value="Alkaline_phosphatase_core_sf"/>
</dbReference>
<dbReference type="PANTHER" id="PTHR42693:SF33">
    <property type="entry name" value="ARYLSULFATASE"/>
    <property type="match status" value="1"/>
</dbReference>
<comment type="similarity">
    <text evidence="1">Belongs to the sulfatase family.</text>
</comment>
<dbReference type="EMBL" id="FXAO01000006">
    <property type="protein sequence ID" value="SMG40924.1"/>
    <property type="molecule type" value="Genomic_DNA"/>
</dbReference>
<keyword evidence="3" id="KW-0378">Hydrolase</keyword>
<keyword evidence="2" id="KW-0479">Metal-binding</keyword>
<sequence>MECKTKNKNSGTILLCWPIAILILVVLGSTIMYGQHNDRPNVILIFADDLGWGDLGIYGHRQLKTPALDQLAKEGKLFTQFYVNSPVCSPSRASLMTGRFPAELGIHGHFATLESNRDRGMPNFLDPNIKSITKIFKDNGYAVGHFGKWHLGHSPDSPLPTEYGIDVAKTNTSNSRDDFKLWYPSKRSMATKLILDEATGFIEENKEGPFYVNAWLVDPHAILNPSERQMKNYESLSPNSYAKKHYGQKVKFHGAPQIYYATVTEMDRQIGIFLDKLDALGLKDNTIVIFTSDNGPEVMQISNAAHSAAGSPGPFRGFKRSLYEGGIRVPLLVRWPNHIKENTVDSISVVSSVDFMPTLVTMCGLSSNNLELDGEDMSSALLTNHKKRAKPLFWEWRFGIFGRPLDKSPMLAMRRDRWKLLMNPDKSRVELYDLINDPSELDNKVMDEPDLTKIMSTELLSWKSKLPDGPSDKNAGTNMYNWPK</sequence>
<feature type="transmembrane region" description="Helical" evidence="6">
    <location>
        <begin position="12"/>
        <end position="33"/>
    </location>
</feature>
<feature type="region of interest" description="Disordered" evidence="5">
    <location>
        <begin position="465"/>
        <end position="484"/>
    </location>
</feature>
<evidence type="ECO:0000313" key="8">
    <source>
        <dbReference type="EMBL" id="SMG40924.1"/>
    </source>
</evidence>
<dbReference type="Pfam" id="PF00884">
    <property type="entry name" value="Sulfatase"/>
    <property type="match status" value="1"/>
</dbReference>
<reference evidence="9" key="1">
    <citation type="submission" date="2017-04" db="EMBL/GenBank/DDBJ databases">
        <authorList>
            <person name="Varghese N."/>
            <person name="Submissions S."/>
        </authorList>
    </citation>
    <scope>NUCLEOTIDE SEQUENCE [LARGE SCALE GENOMIC DNA]</scope>
    <source>
        <strain evidence="9">DSM 19835</strain>
    </source>
</reference>
<dbReference type="Gene3D" id="3.30.1120.10">
    <property type="match status" value="1"/>
</dbReference>
<dbReference type="InterPro" id="IPR024607">
    <property type="entry name" value="Sulfatase_CS"/>
</dbReference>
<dbReference type="Gene3D" id="3.40.720.10">
    <property type="entry name" value="Alkaline Phosphatase, subunit A"/>
    <property type="match status" value="1"/>
</dbReference>
<accession>A0A1X7KHS2</accession>
<evidence type="ECO:0000256" key="2">
    <source>
        <dbReference type="ARBA" id="ARBA00022723"/>
    </source>
</evidence>
<keyword evidence="4" id="KW-0106">Calcium</keyword>
<dbReference type="InterPro" id="IPR000917">
    <property type="entry name" value="Sulfatase_N"/>
</dbReference>
<dbReference type="InterPro" id="IPR050738">
    <property type="entry name" value="Sulfatase"/>
</dbReference>
<keyword evidence="6" id="KW-0812">Transmembrane</keyword>
<dbReference type="SUPFAM" id="SSF53649">
    <property type="entry name" value="Alkaline phosphatase-like"/>
    <property type="match status" value="1"/>
</dbReference>
<keyword evidence="9" id="KW-1185">Reference proteome</keyword>
<evidence type="ECO:0000256" key="1">
    <source>
        <dbReference type="ARBA" id="ARBA00008779"/>
    </source>
</evidence>
<dbReference type="GO" id="GO:0004065">
    <property type="term" value="F:arylsulfatase activity"/>
    <property type="evidence" value="ECO:0007669"/>
    <property type="project" value="TreeGrafter"/>
</dbReference>
<gene>
    <name evidence="8" type="ORF">SAMN03080602_02926</name>
</gene>
<dbReference type="PANTHER" id="PTHR42693">
    <property type="entry name" value="ARYLSULFATASE FAMILY MEMBER"/>
    <property type="match status" value="1"/>
</dbReference>
<organism evidence="8 9">
    <name type="scientific">Arenibacter troitsensis</name>
    <dbReference type="NCBI Taxonomy" id="188872"/>
    <lineage>
        <taxon>Bacteria</taxon>
        <taxon>Pseudomonadati</taxon>
        <taxon>Bacteroidota</taxon>
        <taxon>Flavobacteriia</taxon>
        <taxon>Flavobacteriales</taxon>
        <taxon>Flavobacteriaceae</taxon>
        <taxon>Arenibacter</taxon>
    </lineage>
</organism>
<feature type="compositionally biased region" description="Polar residues" evidence="5">
    <location>
        <begin position="474"/>
        <end position="484"/>
    </location>
</feature>
<dbReference type="AlphaFoldDB" id="A0A1X7KHS2"/>
<evidence type="ECO:0000256" key="6">
    <source>
        <dbReference type="SAM" id="Phobius"/>
    </source>
</evidence>
<dbReference type="OrthoDB" id="9765065at2"/>
<evidence type="ECO:0000313" key="9">
    <source>
        <dbReference type="Proteomes" id="UP000193420"/>
    </source>
</evidence>
<dbReference type="STRING" id="188872.SAMN03080602_02926"/>
<feature type="domain" description="Sulfatase N-terminal" evidence="7">
    <location>
        <begin position="40"/>
        <end position="363"/>
    </location>
</feature>
<protein>
    <submittedName>
        <fullName evidence="8">Sulfatase</fullName>
    </submittedName>
</protein>